<comment type="caution">
    <text evidence="5">The sequence shown here is derived from an EMBL/GenBank/DDBJ whole genome shotgun (WGS) entry which is preliminary data.</text>
</comment>
<comment type="subcellular location">
    <subcellularLocation>
        <location evidence="4">Membrane</location>
        <topology evidence="4">Multi-pass membrane protein</topology>
    </subcellularLocation>
</comment>
<dbReference type="GO" id="GO:0005739">
    <property type="term" value="C:mitochondrion"/>
    <property type="evidence" value="ECO:0007669"/>
    <property type="project" value="TreeGrafter"/>
</dbReference>
<evidence type="ECO:0000256" key="2">
    <source>
        <dbReference type="ARBA" id="ARBA00022989"/>
    </source>
</evidence>
<reference evidence="5 6" key="1">
    <citation type="submission" date="2020-05" db="EMBL/GenBank/DDBJ databases">
        <authorList>
            <person name="Casaregola S."/>
            <person name="Devillers H."/>
            <person name="Grondin C."/>
        </authorList>
    </citation>
    <scope>NUCLEOTIDE SEQUENCE [LARGE SCALE GENOMIC DNA]</scope>
    <source>
        <strain evidence="5 6">CLIB 1767</strain>
    </source>
</reference>
<evidence type="ECO:0000313" key="6">
    <source>
        <dbReference type="Proteomes" id="UP000644660"/>
    </source>
</evidence>
<feature type="transmembrane region" description="Helical" evidence="4">
    <location>
        <begin position="78"/>
        <end position="102"/>
    </location>
</feature>
<dbReference type="PANTHER" id="PTHR39136">
    <property type="entry name" value="ALTERED INHERITANCE OF MITOCHONDRIA PROTEIN 11"/>
    <property type="match status" value="1"/>
</dbReference>
<keyword evidence="6" id="KW-1185">Reference proteome</keyword>
<keyword evidence="3 4" id="KW-0472">Membrane</keyword>
<dbReference type="AlphaFoldDB" id="A0A8H2ZHI8"/>
<dbReference type="Proteomes" id="UP000644660">
    <property type="component" value="Unassembled WGS sequence"/>
</dbReference>
<keyword evidence="1 4" id="KW-0812">Transmembrane</keyword>
<evidence type="ECO:0000256" key="4">
    <source>
        <dbReference type="RuleBase" id="RU367098"/>
    </source>
</evidence>
<gene>
    <name evidence="4" type="primary">AIM11</name>
    <name evidence="5" type="ORF">KABA2_01S07700</name>
</gene>
<evidence type="ECO:0000256" key="3">
    <source>
        <dbReference type="ARBA" id="ARBA00023136"/>
    </source>
</evidence>
<dbReference type="PANTHER" id="PTHR39136:SF1">
    <property type="entry name" value="ALTERED INHERITANCE OF MITOCHONDRIA PROTEIN 11"/>
    <property type="match status" value="1"/>
</dbReference>
<dbReference type="GO" id="GO:0016020">
    <property type="term" value="C:membrane"/>
    <property type="evidence" value="ECO:0007669"/>
    <property type="project" value="UniProtKB-SubCell"/>
</dbReference>
<dbReference type="InterPro" id="IPR038814">
    <property type="entry name" value="AIM11"/>
</dbReference>
<organism evidence="5 6">
    <name type="scientific">Maudiozyma barnettii</name>
    <dbReference type="NCBI Taxonomy" id="61262"/>
    <lineage>
        <taxon>Eukaryota</taxon>
        <taxon>Fungi</taxon>
        <taxon>Dikarya</taxon>
        <taxon>Ascomycota</taxon>
        <taxon>Saccharomycotina</taxon>
        <taxon>Saccharomycetes</taxon>
        <taxon>Saccharomycetales</taxon>
        <taxon>Saccharomycetaceae</taxon>
        <taxon>Maudiozyma</taxon>
    </lineage>
</organism>
<proteinExistence type="inferred from homology"/>
<keyword evidence="2 4" id="KW-1133">Transmembrane helix</keyword>
<protein>
    <recommendedName>
        <fullName evidence="4">Altered inheritance of mitochondria protein 11</fullName>
    </recommendedName>
</protein>
<evidence type="ECO:0000313" key="5">
    <source>
        <dbReference type="EMBL" id="CAB4252174.1"/>
    </source>
</evidence>
<accession>A0A8H2ZHI8</accession>
<name>A0A8H2ZHI8_9SACH</name>
<comment type="similarity">
    <text evidence="4">Belongs to the AIM11 family.</text>
</comment>
<dbReference type="EMBL" id="CAEFZW010000001">
    <property type="protein sequence ID" value="CAB4252174.1"/>
    <property type="molecule type" value="Genomic_DNA"/>
</dbReference>
<sequence>MSGNNTDVVINESNRSLCNVRSNRPTEQMIRFFAGTALTLLCSRMIHRTMNNLKYKPSIFHSNNNPPKHIYQGEATKALVLSSGLSVGLFSMFIFGGCWIYDISTLKEFTDSVSAVFKRHGLGSQIDETDENNELFDNISQLLDDVDE</sequence>
<evidence type="ECO:0000256" key="1">
    <source>
        <dbReference type="ARBA" id="ARBA00022692"/>
    </source>
</evidence>
<dbReference type="OrthoDB" id="4088121at2759"/>